<dbReference type="PROSITE" id="PS50984">
    <property type="entry name" value="TRUD"/>
    <property type="match status" value="1"/>
</dbReference>
<evidence type="ECO:0000256" key="1">
    <source>
        <dbReference type="ARBA" id="ARBA00007953"/>
    </source>
</evidence>
<dbReference type="InterPro" id="IPR011760">
    <property type="entry name" value="PsdUridine_synth_TruD_insert"/>
</dbReference>
<dbReference type="GO" id="GO:0005634">
    <property type="term" value="C:nucleus"/>
    <property type="evidence" value="ECO:0007669"/>
    <property type="project" value="TreeGrafter"/>
</dbReference>
<keyword evidence="3" id="KW-0413">Isomerase</keyword>
<name>A0AAD8LHY8_BABGI</name>
<protein>
    <recommendedName>
        <fullName evidence="4">TRUD domain-containing protein</fullName>
    </recommendedName>
</protein>
<dbReference type="GO" id="GO:0008033">
    <property type="term" value="P:tRNA processing"/>
    <property type="evidence" value="ECO:0007669"/>
    <property type="project" value="UniProtKB-KW"/>
</dbReference>
<dbReference type="PIRSF" id="PIRSF037016">
    <property type="entry name" value="Pseudouridin_synth_euk_prd"/>
    <property type="match status" value="1"/>
</dbReference>
<dbReference type="GO" id="GO:0001522">
    <property type="term" value="P:pseudouridine synthesis"/>
    <property type="evidence" value="ECO:0007669"/>
    <property type="project" value="InterPro"/>
</dbReference>
<keyword evidence="2" id="KW-0819">tRNA processing</keyword>
<dbReference type="GO" id="GO:0009982">
    <property type="term" value="F:pseudouridine synthase activity"/>
    <property type="evidence" value="ECO:0007669"/>
    <property type="project" value="InterPro"/>
</dbReference>
<comment type="caution">
    <text evidence="5">The sequence shown here is derived from an EMBL/GenBank/DDBJ whole genome shotgun (WGS) entry which is preliminary data.</text>
</comment>
<dbReference type="PANTHER" id="PTHR13326:SF21">
    <property type="entry name" value="PSEUDOURIDYLATE SYNTHASE PUS7L"/>
    <property type="match status" value="1"/>
</dbReference>
<proteinExistence type="inferred from homology"/>
<organism evidence="5 6">
    <name type="scientific">Babesia gibsoni</name>
    <dbReference type="NCBI Taxonomy" id="33632"/>
    <lineage>
        <taxon>Eukaryota</taxon>
        <taxon>Sar</taxon>
        <taxon>Alveolata</taxon>
        <taxon>Apicomplexa</taxon>
        <taxon>Aconoidasida</taxon>
        <taxon>Piroplasmida</taxon>
        <taxon>Babesiidae</taxon>
        <taxon>Babesia</taxon>
    </lineage>
</organism>
<dbReference type="PANTHER" id="PTHR13326">
    <property type="entry name" value="TRNA PSEUDOURIDINE SYNTHASE D"/>
    <property type="match status" value="1"/>
</dbReference>
<dbReference type="CDD" id="cd02576">
    <property type="entry name" value="PseudoU_synth_ScPUS7"/>
    <property type="match status" value="1"/>
</dbReference>
<reference evidence="5" key="1">
    <citation type="submission" date="2023-08" db="EMBL/GenBank/DDBJ databases">
        <title>Draft sequence of the Babesia gibsoni genome.</title>
        <authorList>
            <person name="Yamagishi J.Y."/>
            <person name="Xuan X.X."/>
        </authorList>
    </citation>
    <scope>NUCLEOTIDE SEQUENCE</scope>
    <source>
        <strain evidence="5">Azabu</strain>
    </source>
</reference>
<dbReference type="Gene3D" id="3.30.2350.20">
    <property type="entry name" value="TruD, catalytic domain"/>
    <property type="match status" value="2"/>
</dbReference>
<evidence type="ECO:0000256" key="3">
    <source>
        <dbReference type="ARBA" id="ARBA00023235"/>
    </source>
</evidence>
<evidence type="ECO:0000313" key="5">
    <source>
        <dbReference type="EMBL" id="KAK1441703.1"/>
    </source>
</evidence>
<dbReference type="InterPro" id="IPR042214">
    <property type="entry name" value="TruD_catalytic"/>
</dbReference>
<dbReference type="PROSITE" id="PS01268">
    <property type="entry name" value="UPF0024"/>
    <property type="match status" value="1"/>
</dbReference>
<dbReference type="InterPro" id="IPR020103">
    <property type="entry name" value="PsdUridine_synth_cat_dom_sf"/>
</dbReference>
<keyword evidence="6" id="KW-1185">Reference proteome</keyword>
<comment type="similarity">
    <text evidence="1">Belongs to the pseudouridine synthase TruD family.</text>
</comment>
<dbReference type="GO" id="GO:0003723">
    <property type="term" value="F:RNA binding"/>
    <property type="evidence" value="ECO:0007669"/>
    <property type="project" value="InterPro"/>
</dbReference>
<dbReference type="SUPFAM" id="SSF55120">
    <property type="entry name" value="Pseudouridine synthase"/>
    <property type="match status" value="1"/>
</dbReference>
<dbReference type="InterPro" id="IPR001656">
    <property type="entry name" value="PsdUridine_synth_TruD"/>
</dbReference>
<evidence type="ECO:0000256" key="2">
    <source>
        <dbReference type="ARBA" id="ARBA00022694"/>
    </source>
</evidence>
<dbReference type="Pfam" id="PF01142">
    <property type="entry name" value="TruD"/>
    <property type="match status" value="2"/>
</dbReference>
<sequence>MDTGYCAKNADPMSASIHGRSQLVGIGTTLAEHMACGPTKRVEGMIKYVPEDFFVNEIEANGDVVVSKKTVERHVAAQAIEHERNRTSGELFLKLRKVGSKLAALEHPLTMFTKDDCTRFDAFLDNLVLHMKKDDAPEISKKKPPFCLLTLCDTDDAKALRTKVHIFIREMLPFLDSTAIALNEVLKKAEGAEYVDKFMNGDETLDTNKVVIKVFPRPTCIAAIHAARNGQDDGTQDVMNMQASSEMPSLASVVKHLDVTDYSEFPQNFKERQKMKQYLHFSINKRDRSTHEVTHMLCRALHRSSHDVYSAGNKDRRAVTTQRFCVRRAKIEDFVLAMSQGHWFDEVLAGDFKYSSHRLRLGNLRGNSFWVAIRGVEDMESAINSLESLKQNGFLNYFGLQRFGSIDMGTHMIGAAMIRRDYEDAVRLIIKNDDIMERYLARRRTVGPQVFPTEPASDAGGTKRHCTANGINSHEETTSIAHINSEADARHEDKVDQLAVTEDDNTEISDNEIPTEAEETGFPRHRKSFIERELIRGMMKDKTIEDVLRCIPTNVLSIYVHATQSLVFNYALTERITKYGIKPVPGDFAIRAPEFHSKKQCNDDDHSSEDGEEPMDDYYDPLGQQVSVVKEEDDHWSIYDIVLPLPGDNVEYPEFLKPIYEKVVKEHFNLSLDTFATLIKGLPAHQKGRERCMVGVGGGYRHIVSRAHGLQYYVVPNSYQVSEYSNVFPPRFMQLRQVDTYVPDGSMPQREGGDQNELPLLRGSNDDHIRGKTLAVNCSLPKSCYLTCALREVLTDQSLERYHIA</sequence>
<dbReference type="InterPro" id="IPR020119">
    <property type="entry name" value="PsdUridine_synth_TruD_CS"/>
</dbReference>
<evidence type="ECO:0000313" key="6">
    <source>
        <dbReference type="Proteomes" id="UP001230268"/>
    </source>
</evidence>
<accession>A0AAD8LHY8</accession>
<evidence type="ECO:0000259" key="4">
    <source>
        <dbReference type="PROSITE" id="PS50984"/>
    </source>
</evidence>
<dbReference type="EMBL" id="JAVEPI010000005">
    <property type="protein sequence ID" value="KAK1441703.1"/>
    <property type="molecule type" value="Genomic_DNA"/>
</dbReference>
<dbReference type="Proteomes" id="UP001230268">
    <property type="component" value="Unassembled WGS sequence"/>
</dbReference>
<feature type="domain" description="TRUD" evidence="4">
    <location>
        <begin position="393"/>
        <end position="695"/>
    </location>
</feature>
<dbReference type="AlphaFoldDB" id="A0AAD8LHY8"/>
<gene>
    <name evidence="5" type="ORF">BgAZ_500350</name>
</gene>